<evidence type="ECO:0000256" key="19">
    <source>
        <dbReference type="SAM" id="Phobius"/>
    </source>
</evidence>
<comment type="subunit">
    <text evidence="16">Homodimer. Can also exist as monomer.</text>
</comment>
<dbReference type="PANTHER" id="PTHR11920:SF335">
    <property type="entry name" value="GUANYLATE CYCLASE"/>
    <property type="match status" value="1"/>
</dbReference>
<evidence type="ECO:0000256" key="15">
    <source>
        <dbReference type="ARBA" id="ARBA00032637"/>
    </source>
</evidence>
<comment type="subcellular location">
    <subcellularLocation>
        <location evidence="2">Membrane</location>
    </subcellularLocation>
</comment>
<dbReference type="AlphaFoldDB" id="A0A9X1HJS9"/>
<dbReference type="FunFam" id="3.30.70.1230:FF:000033">
    <property type="entry name" value="Adenylate cyclase"/>
    <property type="match status" value="1"/>
</dbReference>
<dbReference type="GO" id="GO:0005886">
    <property type="term" value="C:plasma membrane"/>
    <property type="evidence" value="ECO:0007669"/>
    <property type="project" value="UniProtKB-ARBA"/>
</dbReference>
<sequence length="664" mass="75119">MIPKTALKYVILCCLVTLTGDLFSQTTPEQDSLRNLLTANPPDSSRISILNNLAIATLYNEDIPGALDYATEANNLAVEIESLPGQALALKNMGLAYYYQGDFMNALDSWTSSKEVFEQIPDSLGIANMTSNLGAVFYSQGIYQKALDNYLQSLSVSQKLGDPLRITSVLGNIGGLYGQLKDYDKALDYFKQIEPYLKDLNDPQINAGYLMGIGEIYFKEKENENAREIFVEALNYTLNTQDHPHNLNLLGQIEHELGNNDKAVSYLNEAYRIARVNNYRLDEVQALIELGKIYTTQNPDTALVLFSQARTLADALGTNTELRDIYGEMSQVYASNGDYKNAYDFQRLFLAQKDSVFNIETDDKIRRLQFDYELEKKQDQIGLLEKEAEVLQEREKRQTYISYASFFSAGLVLLLAVGVFNRYRFIKRTNKIINQETARSENLLLNILPEETARELKQKGKVAAKKFDVVTVMFTDFKGFTAHSHQLSPEQLVETVDYYFSRFDAVMTKYGLEKIKTIGDAYMCAGGLPFPDDSHPRKMIKAAFEILQIIDEAKHRDDPEFIAFDIRIGINTGPVVAGVVGTKKFAYDIWGDTVNVAARMESTSEPGKINISENTYELIKDYYTCSFRGEIFVKNKGMMNMYFVDGEKELNHNSVHQGSEESKN</sequence>
<evidence type="ECO:0000256" key="2">
    <source>
        <dbReference type="ARBA" id="ARBA00004370"/>
    </source>
</evidence>
<dbReference type="PROSITE" id="PS50005">
    <property type="entry name" value="TPR"/>
    <property type="match status" value="1"/>
</dbReference>
<dbReference type="GO" id="GO:0004016">
    <property type="term" value="F:adenylate cyclase activity"/>
    <property type="evidence" value="ECO:0007669"/>
    <property type="project" value="UniProtKB-EC"/>
</dbReference>
<evidence type="ECO:0000256" key="8">
    <source>
        <dbReference type="ARBA" id="ARBA00022840"/>
    </source>
</evidence>
<keyword evidence="12 19" id="KW-0472">Membrane</keyword>
<accession>A0A9X1HJS9</accession>
<evidence type="ECO:0000256" key="6">
    <source>
        <dbReference type="ARBA" id="ARBA00022723"/>
    </source>
</evidence>
<dbReference type="GO" id="GO:0046872">
    <property type="term" value="F:metal ion binding"/>
    <property type="evidence" value="ECO:0007669"/>
    <property type="project" value="UniProtKB-KW"/>
</dbReference>
<dbReference type="PROSITE" id="PS00452">
    <property type="entry name" value="GUANYLATE_CYCLASE_1"/>
    <property type="match status" value="1"/>
</dbReference>
<feature type="domain" description="Guanylate cyclase" evidence="21">
    <location>
        <begin position="471"/>
        <end position="601"/>
    </location>
</feature>
<comment type="similarity">
    <text evidence="18">Belongs to the adenylyl cyclase class-4/guanylyl cyclase family.</text>
</comment>
<dbReference type="Pfam" id="PF00211">
    <property type="entry name" value="Guanylate_cyc"/>
    <property type="match status" value="1"/>
</dbReference>
<reference evidence="22" key="1">
    <citation type="submission" date="2021-09" db="EMBL/GenBank/DDBJ databases">
        <title>Fulvivirga sp. isolated from coastal sediment.</title>
        <authorList>
            <person name="Yu H."/>
        </authorList>
    </citation>
    <scope>NUCLEOTIDE SEQUENCE</scope>
    <source>
        <strain evidence="22">1062</strain>
    </source>
</reference>
<dbReference type="InterPro" id="IPR018297">
    <property type="entry name" value="A/G_cyclase_CS"/>
</dbReference>
<dbReference type="PROSITE" id="PS50125">
    <property type="entry name" value="GUANYLATE_CYCLASE_2"/>
    <property type="match status" value="1"/>
</dbReference>
<evidence type="ECO:0000256" key="16">
    <source>
        <dbReference type="ARBA" id="ARBA00064436"/>
    </source>
</evidence>
<dbReference type="Pfam" id="PF13181">
    <property type="entry name" value="TPR_8"/>
    <property type="match status" value="1"/>
</dbReference>
<evidence type="ECO:0000256" key="1">
    <source>
        <dbReference type="ARBA" id="ARBA00001593"/>
    </source>
</evidence>
<keyword evidence="23" id="KW-1185">Reference proteome</keyword>
<dbReference type="GO" id="GO:0035556">
    <property type="term" value="P:intracellular signal transduction"/>
    <property type="evidence" value="ECO:0007669"/>
    <property type="project" value="InterPro"/>
</dbReference>
<evidence type="ECO:0000259" key="21">
    <source>
        <dbReference type="PROSITE" id="PS50125"/>
    </source>
</evidence>
<feature type="repeat" description="TPR" evidence="17">
    <location>
        <begin position="127"/>
        <end position="160"/>
    </location>
</feature>
<evidence type="ECO:0000256" key="13">
    <source>
        <dbReference type="ARBA" id="ARBA00023239"/>
    </source>
</evidence>
<evidence type="ECO:0000256" key="7">
    <source>
        <dbReference type="ARBA" id="ARBA00022741"/>
    </source>
</evidence>
<feature type="chain" id="PRO_5040998186" description="Adenylate cyclase" evidence="20">
    <location>
        <begin position="25"/>
        <end position="664"/>
    </location>
</feature>
<keyword evidence="9" id="KW-0460">Magnesium</keyword>
<dbReference type="SMART" id="SM00044">
    <property type="entry name" value="CYCc"/>
    <property type="match status" value="1"/>
</dbReference>
<evidence type="ECO:0000313" key="23">
    <source>
        <dbReference type="Proteomes" id="UP001139409"/>
    </source>
</evidence>
<dbReference type="InterPro" id="IPR019734">
    <property type="entry name" value="TPR_rpt"/>
</dbReference>
<keyword evidence="11" id="KW-0115">cAMP biosynthesis</keyword>
<name>A0A9X1HJS9_9BACT</name>
<protein>
    <recommendedName>
        <fullName evidence="4">Adenylate cyclase</fullName>
        <ecNumber evidence="3">4.6.1.1</ecNumber>
    </recommendedName>
    <alternativeName>
        <fullName evidence="14">ATP pyrophosphate-lyase</fullName>
    </alternativeName>
    <alternativeName>
        <fullName evidence="15">Adenylyl cyclase</fullName>
    </alternativeName>
</protein>
<evidence type="ECO:0000313" key="22">
    <source>
        <dbReference type="EMBL" id="MCA6073464.1"/>
    </source>
</evidence>
<organism evidence="22 23">
    <name type="scientific">Fulvivirga sedimenti</name>
    <dbReference type="NCBI Taxonomy" id="2879465"/>
    <lineage>
        <taxon>Bacteria</taxon>
        <taxon>Pseudomonadati</taxon>
        <taxon>Bacteroidota</taxon>
        <taxon>Cytophagia</taxon>
        <taxon>Cytophagales</taxon>
        <taxon>Fulvivirgaceae</taxon>
        <taxon>Fulvivirga</taxon>
    </lineage>
</organism>
<gene>
    <name evidence="22" type="ORF">LDX50_01215</name>
</gene>
<evidence type="ECO:0000256" key="3">
    <source>
        <dbReference type="ARBA" id="ARBA00012201"/>
    </source>
</evidence>
<dbReference type="GO" id="GO:0005524">
    <property type="term" value="F:ATP binding"/>
    <property type="evidence" value="ECO:0007669"/>
    <property type="project" value="UniProtKB-KW"/>
</dbReference>
<feature type="transmembrane region" description="Helical" evidence="19">
    <location>
        <begin position="400"/>
        <end position="421"/>
    </location>
</feature>
<dbReference type="InterPro" id="IPR001054">
    <property type="entry name" value="A/G_cyclase"/>
</dbReference>
<dbReference type="Gene3D" id="3.30.70.1230">
    <property type="entry name" value="Nucleotide cyclase"/>
    <property type="match status" value="1"/>
</dbReference>
<comment type="caution">
    <text evidence="22">The sequence shown here is derived from an EMBL/GenBank/DDBJ whole genome shotgun (WGS) entry which is preliminary data.</text>
</comment>
<keyword evidence="17" id="KW-0802">TPR repeat</keyword>
<dbReference type="GO" id="GO:0006171">
    <property type="term" value="P:cAMP biosynthetic process"/>
    <property type="evidence" value="ECO:0007669"/>
    <property type="project" value="UniProtKB-KW"/>
</dbReference>
<proteinExistence type="inferred from homology"/>
<keyword evidence="20" id="KW-0732">Signal</keyword>
<dbReference type="RefSeq" id="WP_225696581.1">
    <property type="nucleotide sequence ID" value="NZ_JAIXNE010000001.1"/>
</dbReference>
<keyword evidence="13 18" id="KW-0456">Lyase</keyword>
<dbReference type="CDD" id="cd07302">
    <property type="entry name" value="CHD"/>
    <property type="match status" value="1"/>
</dbReference>
<keyword evidence="5 19" id="KW-0812">Transmembrane</keyword>
<keyword evidence="10 19" id="KW-1133">Transmembrane helix</keyword>
<keyword evidence="8" id="KW-0067">ATP-binding</keyword>
<evidence type="ECO:0000256" key="5">
    <source>
        <dbReference type="ARBA" id="ARBA00022692"/>
    </source>
</evidence>
<evidence type="ECO:0000256" key="10">
    <source>
        <dbReference type="ARBA" id="ARBA00022989"/>
    </source>
</evidence>
<comment type="catalytic activity">
    <reaction evidence="1">
        <text>ATP = 3',5'-cyclic AMP + diphosphate</text>
        <dbReference type="Rhea" id="RHEA:15389"/>
        <dbReference type="ChEBI" id="CHEBI:30616"/>
        <dbReference type="ChEBI" id="CHEBI:33019"/>
        <dbReference type="ChEBI" id="CHEBI:58165"/>
        <dbReference type="EC" id="4.6.1.1"/>
    </reaction>
</comment>
<dbReference type="SUPFAM" id="SSF48452">
    <property type="entry name" value="TPR-like"/>
    <property type="match status" value="2"/>
</dbReference>
<evidence type="ECO:0000256" key="12">
    <source>
        <dbReference type="ARBA" id="ARBA00023136"/>
    </source>
</evidence>
<feature type="signal peptide" evidence="20">
    <location>
        <begin position="1"/>
        <end position="24"/>
    </location>
</feature>
<dbReference type="InterPro" id="IPR029787">
    <property type="entry name" value="Nucleotide_cyclase"/>
</dbReference>
<evidence type="ECO:0000256" key="9">
    <source>
        <dbReference type="ARBA" id="ARBA00022842"/>
    </source>
</evidence>
<dbReference type="InterPro" id="IPR011990">
    <property type="entry name" value="TPR-like_helical_dom_sf"/>
</dbReference>
<dbReference type="EMBL" id="JAIXNE010000001">
    <property type="protein sequence ID" value="MCA6073464.1"/>
    <property type="molecule type" value="Genomic_DNA"/>
</dbReference>
<dbReference type="InterPro" id="IPR050401">
    <property type="entry name" value="Cyclic_nucleotide_synthase"/>
</dbReference>
<dbReference type="Gene3D" id="1.25.40.10">
    <property type="entry name" value="Tetratricopeptide repeat domain"/>
    <property type="match status" value="2"/>
</dbReference>
<dbReference type="PANTHER" id="PTHR11920">
    <property type="entry name" value="GUANYLYL CYCLASE"/>
    <property type="match status" value="1"/>
</dbReference>
<keyword evidence="7" id="KW-0547">Nucleotide-binding</keyword>
<dbReference type="SUPFAM" id="SSF55073">
    <property type="entry name" value="Nucleotide cyclase"/>
    <property type="match status" value="1"/>
</dbReference>
<dbReference type="Proteomes" id="UP001139409">
    <property type="component" value="Unassembled WGS sequence"/>
</dbReference>
<evidence type="ECO:0000256" key="14">
    <source>
        <dbReference type="ARBA" id="ARBA00032597"/>
    </source>
</evidence>
<evidence type="ECO:0000256" key="18">
    <source>
        <dbReference type="RuleBase" id="RU000405"/>
    </source>
</evidence>
<dbReference type="SMART" id="SM00028">
    <property type="entry name" value="TPR"/>
    <property type="match status" value="7"/>
</dbReference>
<evidence type="ECO:0000256" key="11">
    <source>
        <dbReference type="ARBA" id="ARBA00022998"/>
    </source>
</evidence>
<dbReference type="EC" id="4.6.1.1" evidence="3"/>
<keyword evidence="6" id="KW-0479">Metal-binding</keyword>
<evidence type="ECO:0000256" key="17">
    <source>
        <dbReference type="PROSITE-ProRule" id="PRU00339"/>
    </source>
</evidence>
<evidence type="ECO:0000256" key="20">
    <source>
        <dbReference type="SAM" id="SignalP"/>
    </source>
</evidence>
<dbReference type="Pfam" id="PF13424">
    <property type="entry name" value="TPR_12"/>
    <property type="match status" value="2"/>
</dbReference>
<evidence type="ECO:0000256" key="4">
    <source>
        <dbReference type="ARBA" id="ARBA00021420"/>
    </source>
</evidence>